<evidence type="ECO:0000313" key="8">
    <source>
        <dbReference type="EMBL" id="KAK6728669.1"/>
    </source>
</evidence>
<dbReference type="Pfam" id="PF10484">
    <property type="entry name" value="MRP-S23"/>
    <property type="match status" value="1"/>
</dbReference>
<protein>
    <recommendedName>
        <fullName evidence="6">Small ribosomal subunit protein mS23</fullName>
    </recommendedName>
</protein>
<dbReference type="InterPro" id="IPR019520">
    <property type="entry name" value="Ribosomal_mS23_met"/>
</dbReference>
<evidence type="ECO:0000256" key="4">
    <source>
        <dbReference type="ARBA" id="ARBA00023128"/>
    </source>
</evidence>
<evidence type="ECO:0000259" key="7">
    <source>
        <dbReference type="Pfam" id="PF10484"/>
    </source>
</evidence>
<name>A0ABR1BU95_NECAM</name>
<proteinExistence type="inferred from homology"/>
<keyword evidence="4" id="KW-0496">Mitochondrion</keyword>
<keyword evidence="9" id="KW-1185">Reference proteome</keyword>
<evidence type="ECO:0000256" key="2">
    <source>
        <dbReference type="ARBA" id="ARBA00009864"/>
    </source>
</evidence>
<sequence>MRIQGRAISARPSTVAEVRKVRDLFADFDRAPHGYCKVLSAGPLSFMASSITRAERSGNIFYRITGLIRSGQLVWAERPLWYDVYIAHPPLEAHDWNTKHPKYDEPVRKIFYSEDIVRAAFYKKYRGGVINLEHGRESLAQQFINECEAVKSEQEGKENLTHDELFRRTEQRMKDLGVELK</sequence>
<evidence type="ECO:0000256" key="3">
    <source>
        <dbReference type="ARBA" id="ARBA00022980"/>
    </source>
</evidence>
<dbReference type="CDD" id="cd23701">
    <property type="entry name" value="At1g26750"/>
    <property type="match status" value="1"/>
</dbReference>
<keyword evidence="5" id="KW-0687">Ribonucleoprotein</keyword>
<evidence type="ECO:0000313" key="9">
    <source>
        <dbReference type="Proteomes" id="UP001303046"/>
    </source>
</evidence>
<evidence type="ECO:0000256" key="5">
    <source>
        <dbReference type="ARBA" id="ARBA00023274"/>
    </source>
</evidence>
<keyword evidence="3" id="KW-0689">Ribosomal protein</keyword>
<dbReference type="EMBL" id="JAVFWL010000001">
    <property type="protein sequence ID" value="KAK6728669.1"/>
    <property type="molecule type" value="Genomic_DNA"/>
</dbReference>
<evidence type="ECO:0000256" key="1">
    <source>
        <dbReference type="ARBA" id="ARBA00004173"/>
    </source>
</evidence>
<organism evidence="8 9">
    <name type="scientific">Necator americanus</name>
    <name type="common">Human hookworm</name>
    <dbReference type="NCBI Taxonomy" id="51031"/>
    <lineage>
        <taxon>Eukaryota</taxon>
        <taxon>Metazoa</taxon>
        <taxon>Ecdysozoa</taxon>
        <taxon>Nematoda</taxon>
        <taxon>Chromadorea</taxon>
        <taxon>Rhabditida</taxon>
        <taxon>Rhabditina</taxon>
        <taxon>Rhabditomorpha</taxon>
        <taxon>Strongyloidea</taxon>
        <taxon>Ancylostomatidae</taxon>
        <taxon>Bunostominae</taxon>
        <taxon>Necator</taxon>
    </lineage>
</organism>
<comment type="subcellular location">
    <subcellularLocation>
        <location evidence="1">Mitochondrion</location>
    </subcellularLocation>
</comment>
<dbReference type="PANTHER" id="PTHR15925:SF2">
    <property type="entry name" value="SMALL RIBOSOMAL SUBUNIT PROTEIN MS23"/>
    <property type="match status" value="1"/>
</dbReference>
<gene>
    <name evidence="8" type="primary">Necator_chrI.g2112</name>
    <name evidence="8" type="ORF">RB195_005985</name>
</gene>
<evidence type="ECO:0000256" key="6">
    <source>
        <dbReference type="ARBA" id="ARBA00035137"/>
    </source>
</evidence>
<feature type="domain" description="Small ribosomal subunit protein mS23 conserved" evidence="7">
    <location>
        <begin position="52"/>
        <end position="175"/>
    </location>
</feature>
<reference evidence="8 9" key="1">
    <citation type="submission" date="2023-08" db="EMBL/GenBank/DDBJ databases">
        <title>A Necator americanus chromosomal reference genome.</title>
        <authorList>
            <person name="Ilik V."/>
            <person name="Petrzelkova K.J."/>
            <person name="Pardy F."/>
            <person name="Fuh T."/>
            <person name="Niatou-Singa F.S."/>
            <person name="Gouil Q."/>
            <person name="Baker L."/>
            <person name="Ritchie M.E."/>
            <person name="Jex A.R."/>
            <person name="Gazzola D."/>
            <person name="Li H."/>
            <person name="Toshio Fujiwara R."/>
            <person name="Zhan B."/>
            <person name="Aroian R.V."/>
            <person name="Pafco B."/>
            <person name="Schwarz E.M."/>
        </authorList>
    </citation>
    <scope>NUCLEOTIDE SEQUENCE [LARGE SCALE GENOMIC DNA]</scope>
    <source>
        <strain evidence="8 9">Aroian</strain>
        <tissue evidence="8">Whole animal</tissue>
    </source>
</reference>
<accession>A0ABR1BU95</accession>
<comment type="caution">
    <text evidence="8">The sequence shown here is derived from an EMBL/GenBank/DDBJ whole genome shotgun (WGS) entry which is preliminary data.</text>
</comment>
<comment type="similarity">
    <text evidence="2">Belongs to the mitochondrion-specific ribosomal protein mS23 family.</text>
</comment>
<dbReference type="Proteomes" id="UP001303046">
    <property type="component" value="Unassembled WGS sequence"/>
</dbReference>
<dbReference type="InterPro" id="IPR059242">
    <property type="entry name" value="mS23_dom"/>
</dbReference>
<dbReference type="PANTHER" id="PTHR15925">
    <property type="entry name" value="MITOCHONDRIAL RIBOSOMAL PROTEIN S23"/>
    <property type="match status" value="1"/>
</dbReference>
<dbReference type="InterPro" id="IPR023611">
    <property type="entry name" value="mS23_dom_met"/>
</dbReference>